<gene>
    <name evidence="7" type="ORF">MNBD_GAMMA12-1316</name>
</gene>
<keyword evidence="1" id="KW-1003">Cell membrane</keyword>
<evidence type="ECO:0000256" key="2">
    <source>
        <dbReference type="ARBA" id="ARBA00022692"/>
    </source>
</evidence>
<evidence type="ECO:0000256" key="4">
    <source>
        <dbReference type="ARBA" id="ARBA00023136"/>
    </source>
</evidence>
<evidence type="ECO:0000256" key="3">
    <source>
        <dbReference type="ARBA" id="ARBA00022989"/>
    </source>
</evidence>
<dbReference type="InterPro" id="IPR010445">
    <property type="entry name" value="LapA_dom"/>
</dbReference>
<evidence type="ECO:0000259" key="6">
    <source>
        <dbReference type="Pfam" id="PF06305"/>
    </source>
</evidence>
<keyword evidence="4 5" id="KW-0472">Membrane</keyword>
<dbReference type="AlphaFoldDB" id="A0A3B0YSA9"/>
<sequence>MRIFSIIISALIVLLVVTFTVLNSEFILQIPEGKQDIITVTTIPINLIFLEKPVELNFALAIVITFGLGALLGLLSSLLVILKLRRSNTRLEKKLLKALPKIDMKNTMPPIDRGMR</sequence>
<protein>
    <recommendedName>
        <fullName evidence="6">Lipopolysaccharide assembly protein A domain-containing protein</fullName>
    </recommendedName>
</protein>
<feature type="transmembrane region" description="Helical" evidence="5">
    <location>
        <begin position="58"/>
        <end position="84"/>
    </location>
</feature>
<keyword evidence="2 5" id="KW-0812">Transmembrane</keyword>
<reference evidence="7" key="1">
    <citation type="submission" date="2018-06" db="EMBL/GenBank/DDBJ databases">
        <authorList>
            <person name="Zhirakovskaya E."/>
        </authorList>
    </citation>
    <scope>NUCLEOTIDE SEQUENCE</scope>
</reference>
<dbReference type="EMBL" id="UOFL01000018">
    <property type="protein sequence ID" value="VAW71356.1"/>
    <property type="molecule type" value="Genomic_DNA"/>
</dbReference>
<keyword evidence="3 5" id="KW-1133">Transmembrane helix</keyword>
<dbReference type="Pfam" id="PF06305">
    <property type="entry name" value="LapA_dom"/>
    <property type="match status" value="1"/>
</dbReference>
<name>A0A3B0YSA9_9ZZZZ</name>
<evidence type="ECO:0000256" key="1">
    <source>
        <dbReference type="ARBA" id="ARBA00022475"/>
    </source>
</evidence>
<organism evidence="7">
    <name type="scientific">hydrothermal vent metagenome</name>
    <dbReference type="NCBI Taxonomy" id="652676"/>
    <lineage>
        <taxon>unclassified sequences</taxon>
        <taxon>metagenomes</taxon>
        <taxon>ecological metagenomes</taxon>
    </lineage>
</organism>
<accession>A0A3B0YSA9</accession>
<proteinExistence type="predicted"/>
<evidence type="ECO:0000313" key="7">
    <source>
        <dbReference type="EMBL" id="VAW71356.1"/>
    </source>
</evidence>
<dbReference type="GO" id="GO:0005886">
    <property type="term" value="C:plasma membrane"/>
    <property type="evidence" value="ECO:0007669"/>
    <property type="project" value="InterPro"/>
</dbReference>
<evidence type="ECO:0000256" key="5">
    <source>
        <dbReference type="SAM" id="Phobius"/>
    </source>
</evidence>
<feature type="domain" description="Lipopolysaccharide assembly protein A" evidence="6">
    <location>
        <begin position="41"/>
        <end position="97"/>
    </location>
</feature>